<evidence type="ECO:0000313" key="2">
    <source>
        <dbReference type="EMBL" id="KAG5913107.1"/>
    </source>
</evidence>
<dbReference type="AlphaFoldDB" id="A0A8K0IZK2"/>
<dbReference type="EMBL" id="SRPY01001440">
    <property type="protein sequence ID" value="KAG5913107.1"/>
    <property type="molecule type" value="Genomic_DNA"/>
</dbReference>
<feature type="region of interest" description="Disordered" evidence="1">
    <location>
        <begin position="1"/>
        <end position="22"/>
    </location>
</feature>
<feature type="compositionally biased region" description="Low complexity" evidence="1">
    <location>
        <begin position="1"/>
        <end position="10"/>
    </location>
</feature>
<name>A0A8K0IZK2_9HYPO</name>
<organism evidence="2 3">
    <name type="scientific">Claviceps africana</name>
    <dbReference type="NCBI Taxonomy" id="83212"/>
    <lineage>
        <taxon>Eukaryota</taxon>
        <taxon>Fungi</taxon>
        <taxon>Dikarya</taxon>
        <taxon>Ascomycota</taxon>
        <taxon>Pezizomycotina</taxon>
        <taxon>Sordariomycetes</taxon>
        <taxon>Hypocreomycetidae</taxon>
        <taxon>Hypocreales</taxon>
        <taxon>Clavicipitaceae</taxon>
        <taxon>Claviceps</taxon>
    </lineage>
</organism>
<evidence type="ECO:0000313" key="3">
    <source>
        <dbReference type="Proteomes" id="UP000811619"/>
    </source>
</evidence>
<dbReference type="OrthoDB" id="10466229at2759"/>
<dbReference type="Proteomes" id="UP000811619">
    <property type="component" value="Unassembled WGS sequence"/>
</dbReference>
<protein>
    <submittedName>
        <fullName evidence="2">Uncharacterized protein</fullName>
    </submittedName>
</protein>
<comment type="caution">
    <text evidence="2">The sequence shown here is derived from an EMBL/GenBank/DDBJ whole genome shotgun (WGS) entry which is preliminary data.</text>
</comment>
<proteinExistence type="predicted"/>
<gene>
    <name evidence="2" type="ORF">E4U42_001477</name>
</gene>
<evidence type="ECO:0000256" key="1">
    <source>
        <dbReference type="SAM" id="MobiDB-lite"/>
    </source>
</evidence>
<feature type="non-terminal residue" evidence="2">
    <location>
        <position position="53"/>
    </location>
</feature>
<reference evidence="2" key="1">
    <citation type="journal article" date="2020" name="bioRxiv">
        <title>Whole genome comparisons of ergot fungi reveals the divergence and evolution of species within the genus Claviceps are the result of varying mechanisms driving genome evolution and host range expansion.</title>
        <authorList>
            <person name="Wyka S.A."/>
            <person name="Mondo S.J."/>
            <person name="Liu M."/>
            <person name="Dettman J."/>
            <person name="Nalam V."/>
            <person name="Broders K.D."/>
        </authorList>
    </citation>
    <scope>NUCLEOTIDE SEQUENCE</scope>
    <source>
        <strain evidence="2">CCC 489</strain>
    </source>
</reference>
<sequence length="53" mass="5635">MASAYSAYRGASGGASRGSQNTVTALSRWSVLTKTLPAVDKIKALHVYDFDNT</sequence>
<accession>A0A8K0IZK2</accession>
<keyword evidence="3" id="KW-1185">Reference proteome</keyword>